<comment type="subcellular location">
    <subcellularLocation>
        <location evidence="1">Cell membrane</location>
        <topology evidence="1">Multi-pass membrane protein</topology>
    </subcellularLocation>
</comment>
<gene>
    <name evidence="9" type="ORF">A4E84_37665</name>
</gene>
<dbReference type="STRING" id="1783515.A4E84_37665"/>
<protein>
    <recommendedName>
        <fullName evidence="11">Branched-chain amino acid ABC transporter permease</fullName>
    </recommendedName>
</protein>
<proteinExistence type="inferred from homology"/>
<evidence type="ECO:0000313" key="9">
    <source>
        <dbReference type="EMBL" id="AMW14699.1"/>
    </source>
</evidence>
<reference evidence="10" key="1">
    <citation type="submission" date="2016-04" db="EMBL/GenBank/DDBJ databases">
        <authorList>
            <person name="Zhang B."/>
        </authorList>
    </citation>
    <scope>NUCLEOTIDE SEQUENCE [LARGE SCALE GENOMIC DNA]</scope>
    <source>
        <strain evidence="10">S10</strain>
    </source>
</reference>
<evidence type="ECO:0000256" key="6">
    <source>
        <dbReference type="ARBA" id="ARBA00022989"/>
    </source>
</evidence>
<organism evidence="9 10">
    <name type="scientific">Streptomyces qaidamensis</name>
    <dbReference type="NCBI Taxonomy" id="1783515"/>
    <lineage>
        <taxon>Bacteria</taxon>
        <taxon>Bacillati</taxon>
        <taxon>Actinomycetota</taxon>
        <taxon>Actinomycetes</taxon>
        <taxon>Kitasatosporales</taxon>
        <taxon>Streptomycetaceae</taxon>
        <taxon>Streptomyces</taxon>
        <taxon>Streptomyces aurantiacus group</taxon>
    </lineage>
</organism>
<feature type="transmembrane region" description="Helical" evidence="8">
    <location>
        <begin position="41"/>
        <end position="62"/>
    </location>
</feature>
<dbReference type="InterPro" id="IPR011606">
    <property type="entry name" value="Brnchd-chn_aa_trnsp_permease"/>
</dbReference>
<dbReference type="EMBL" id="CP015098">
    <property type="protein sequence ID" value="AMW14699.1"/>
    <property type="molecule type" value="Genomic_DNA"/>
</dbReference>
<keyword evidence="6 8" id="KW-1133">Transmembrane helix</keyword>
<evidence type="ECO:0000256" key="8">
    <source>
        <dbReference type="SAM" id="Phobius"/>
    </source>
</evidence>
<evidence type="ECO:0000256" key="3">
    <source>
        <dbReference type="ARBA" id="ARBA00022448"/>
    </source>
</evidence>
<keyword evidence="10" id="KW-1185">Reference proteome</keyword>
<evidence type="ECO:0000256" key="1">
    <source>
        <dbReference type="ARBA" id="ARBA00004651"/>
    </source>
</evidence>
<keyword evidence="7 8" id="KW-0472">Membrane</keyword>
<dbReference type="Proteomes" id="UP000076096">
    <property type="component" value="Chromosome"/>
</dbReference>
<dbReference type="Pfam" id="PF03591">
    <property type="entry name" value="AzlC"/>
    <property type="match status" value="1"/>
</dbReference>
<keyword evidence="3" id="KW-0813">Transport</keyword>
<sequence>MGLGMVPLGLAFGALVVQSGLDRWWAGLSAALICGGSFECLLIGMVTAAAPVASIAVAAFLVQARHVFCALSFPCTAQGTGSRRRTAASR</sequence>
<dbReference type="GO" id="GO:1903785">
    <property type="term" value="P:L-valine transmembrane transport"/>
    <property type="evidence" value="ECO:0007669"/>
    <property type="project" value="TreeGrafter"/>
</dbReference>
<dbReference type="KEGG" id="stsi:A4E84_37665"/>
<evidence type="ECO:0000256" key="7">
    <source>
        <dbReference type="ARBA" id="ARBA00023136"/>
    </source>
</evidence>
<keyword evidence="4" id="KW-1003">Cell membrane</keyword>
<evidence type="ECO:0000256" key="2">
    <source>
        <dbReference type="ARBA" id="ARBA00010735"/>
    </source>
</evidence>
<dbReference type="PANTHER" id="PTHR34979">
    <property type="entry name" value="INNER MEMBRANE PROTEIN YGAZ"/>
    <property type="match status" value="1"/>
</dbReference>
<dbReference type="AlphaFoldDB" id="A0A143CBS2"/>
<name>A0A143CBS2_9ACTN</name>
<keyword evidence="5 8" id="KW-0812">Transmembrane</keyword>
<evidence type="ECO:0000256" key="5">
    <source>
        <dbReference type="ARBA" id="ARBA00022692"/>
    </source>
</evidence>
<evidence type="ECO:0000256" key="4">
    <source>
        <dbReference type="ARBA" id="ARBA00022475"/>
    </source>
</evidence>
<evidence type="ECO:0000313" key="10">
    <source>
        <dbReference type="Proteomes" id="UP000076096"/>
    </source>
</evidence>
<dbReference type="PANTHER" id="PTHR34979:SF1">
    <property type="entry name" value="INNER MEMBRANE PROTEIN YGAZ"/>
    <property type="match status" value="1"/>
</dbReference>
<dbReference type="GO" id="GO:0005886">
    <property type="term" value="C:plasma membrane"/>
    <property type="evidence" value="ECO:0007669"/>
    <property type="project" value="UniProtKB-SubCell"/>
</dbReference>
<comment type="similarity">
    <text evidence="2">Belongs to the AzlC family.</text>
</comment>
<dbReference type="RefSeq" id="WP_062930834.1">
    <property type="nucleotide sequence ID" value="NZ_CP015098.1"/>
</dbReference>
<accession>A0A143CBS2</accession>
<evidence type="ECO:0008006" key="11">
    <source>
        <dbReference type="Google" id="ProtNLM"/>
    </source>
</evidence>